<proteinExistence type="predicted"/>
<reference evidence="3" key="1">
    <citation type="journal article" date="2019" name="Int. J. Syst. Evol. Microbiol.">
        <title>The Global Catalogue of Microorganisms (GCM) 10K type strain sequencing project: providing services to taxonomists for standard genome sequencing and annotation.</title>
        <authorList>
            <consortium name="The Broad Institute Genomics Platform"/>
            <consortium name="The Broad Institute Genome Sequencing Center for Infectious Disease"/>
            <person name="Wu L."/>
            <person name="Ma J."/>
        </authorList>
    </citation>
    <scope>NUCLEOTIDE SEQUENCE [LARGE SCALE GENOMIC DNA]</scope>
    <source>
        <strain evidence="3">JCM 16034</strain>
    </source>
</reference>
<dbReference type="EMBL" id="BAAAQW010000013">
    <property type="protein sequence ID" value="GAA2203069.1"/>
    <property type="molecule type" value="Genomic_DNA"/>
</dbReference>
<feature type="domain" description="N-acetyltransferase" evidence="1">
    <location>
        <begin position="64"/>
        <end position="198"/>
    </location>
</feature>
<evidence type="ECO:0000259" key="1">
    <source>
        <dbReference type="Pfam" id="PF13302"/>
    </source>
</evidence>
<protein>
    <recommendedName>
        <fullName evidence="1">N-acetyltransferase domain-containing protein</fullName>
    </recommendedName>
</protein>
<dbReference type="Proteomes" id="UP001500432">
    <property type="component" value="Unassembled WGS sequence"/>
</dbReference>
<dbReference type="Gene3D" id="3.40.630.30">
    <property type="match status" value="1"/>
</dbReference>
<gene>
    <name evidence="2" type="ORF">GCM10009849_33980</name>
</gene>
<dbReference type="InterPro" id="IPR000182">
    <property type="entry name" value="GNAT_dom"/>
</dbReference>
<sequence>MLREGSGAGLVVTLRRDAGVGFSHASTLPKVHIHIRRRGVPDGFPGCFNVGMHHALTLAGHGVRLVPLAPLHAEHLFRHVDVPMWSGMAARRPQCVEDLAEIFSSRLEDPSALPFAACDPGTGAVAGTTGLYDLDVRLGRAEVGGTFFAREHWGSGMNPATKLLLLGHAFDDLGLSRVAFRVDTRNGRSVNALLKLGAVHEGTLRAYRPGHDGARVDTAVFSVLGAEWPLVRARLLARLERRDLTGADRVGATAPVDAA</sequence>
<dbReference type="InterPro" id="IPR016181">
    <property type="entry name" value="Acyl_CoA_acyltransferase"/>
</dbReference>
<organism evidence="2 3">
    <name type="scientific">Sinomonas flava</name>
    <dbReference type="NCBI Taxonomy" id="496857"/>
    <lineage>
        <taxon>Bacteria</taxon>
        <taxon>Bacillati</taxon>
        <taxon>Actinomycetota</taxon>
        <taxon>Actinomycetes</taxon>
        <taxon>Micrococcales</taxon>
        <taxon>Micrococcaceae</taxon>
        <taxon>Sinomonas</taxon>
    </lineage>
</organism>
<name>A0ABP5NU57_9MICC</name>
<accession>A0ABP5NU57</accession>
<keyword evidence="3" id="KW-1185">Reference proteome</keyword>
<evidence type="ECO:0000313" key="2">
    <source>
        <dbReference type="EMBL" id="GAA2203069.1"/>
    </source>
</evidence>
<dbReference type="Pfam" id="PF13302">
    <property type="entry name" value="Acetyltransf_3"/>
    <property type="match status" value="1"/>
</dbReference>
<comment type="caution">
    <text evidence="2">The sequence shown here is derived from an EMBL/GenBank/DDBJ whole genome shotgun (WGS) entry which is preliminary data.</text>
</comment>
<dbReference type="PANTHER" id="PTHR43610:SF1">
    <property type="entry name" value="N-ACETYLTRANSFERASE DOMAIN-CONTAINING PROTEIN"/>
    <property type="match status" value="1"/>
</dbReference>
<evidence type="ECO:0000313" key="3">
    <source>
        <dbReference type="Proteomes" id="UP001500432"/>
    </source>
</evidence>
<dbReference type="PANTHER" id="PTHR43610">
    <property type="entry name" value="BLL6696 PROTEIN"/>
    <property type="match status" value="1"/>
</dbReference>
<dbReference type="SUPFAM" id="SSF55729">
    <property type="entry name" value="Acyl-CoA N-acyltransferases (Nat)"/>
    <property type="match status" value="1"/>
</dbReference>